<dbReference type="RefSeq" id="WP_160690629.1">
    <property type="nucleotide sequence ID" value="NZ_CP047897.1"/>
</dbReference>
<sequence length="140" mass="16175">MGSAIKLKVLALDDGDGFIHYEITISNGQIRTELDFYDSIDTFQGFGEKLSDFPRKITDPITFQVGEDDIEWAFFLNLKVYCYEPDGKSALRVIIDNHRDEPYLEKSEFSIRTLPSSLNRLGQGLKNWNPRIDSEFNWES</sequence>
<dbReference type="AlphaFoldDB" id="A0A6P1P1J2"/>
<dbReference type="Proteomes" id="UP000464214">
    <property type="component" value="Chromosome"/>
</dbReference>
<reference evidence="1 2" key="1">
    <citation type="submission" date="2020-01" db="EMBL/GenBank/DDBJ databases">
        <authorList>
            <person name="Kim M."/>
        </authorList>
    </citation>
    <scope>NUCLEOTIDE SEQUENCE [LARGE SCALE GENOMIC DNA]</scope>
    <source>
        <strain evidence="1 2">BT10</strain>
    </source>
</reference>
<gene>
    <name evidence="1" type="ORF">GU926_07750</name>
</gene>
<proteinExistence type="predicted"/>
<evidence type="ECO:0000313" key="2">
    <source>
        <dbReference type="Proteomes" id="UP000464214"/>
    </source>
</evidence>
<evidence type="ECO:0000313" key="1">
    <source>
        <dbReference type="EMBL" id="QHL87332.1"/>
    </source>
</evidence>
<name>A0A6P1P1J2_9BACT</name>
<keyword evidence="2" id="KW-1185">Reference proteome</keyword>
<accession>A0A6P1P1J2</accession>
<dbReference type="KEGG" id="nib:GU926_07750"/>
<organism evidence="1 2">
    <name type="scientific">Nibribacter ruber</name>
    <dbReference type="NCBI Taxonomy" id="2698458"/>
    <lineage>
        <taxon>Bacteria</taxon>
        <taxon>Pseudomonadati</taxon>
        <taxon>Bacteroidota</taxon>
        <taxon>Cytophagia</taxon>
        <taxon>Cytophagales</taxon>
        <taxon>Hymenobacteraceae</taxon>
        <taxon>Nibribacter</taxon>
    </lineage>
</organism>
<dbReference type="EMBL" id="CP047897">
    <property type="protein sequence ID" value="QHL87332.1"/>
    <property type="molecule type" value="Genomic_DNA"/>
</dbReference>
<protein>
    <submittedName>
        <fullName evidence="1">Uncharacterized protein</fullName>
    </submittedName>
</protein>